<dbReference type="HOGENOM" id="CLU_038620_0_0_1"/>
<feature type="domain" description="C2H2-type" evidence="3">
    <location>
        <begin position="338"/>
        <end position="380"/>
    </location>
</feature>
<feature type="compositionally biased region" description="Basic and acidic residues" evidence="2">
    <location>
        <begin position="284"/>
        <end position="315"/>
    </location>
</feature>
<evidence type="ECO:0000256" key="1">
    <source>
        <dbReference type="PROSITE-ProRule" id="PRU00042"/>
    </source>
</evidence>
<organism evidence="4 5">
    <name type="scientific">Huiozyma naganishii (strain ATCC MYA-139 / BCRC 22969 / CBS 8797 / KCTC 17520 / NBRC 10181 / NCYC 3082 / Yp74L-3)</name>
    <name type="common">Yeast</name>
    <name type="synonym">Kazachstania naganishii</name>
    <dbReference type="NCBI Taxonomy" id="1071383"/>
    <lineage>
        <taxon>Eukaryota</taxon>
        <taxon>Fungi</taxon>
        <taxon>Dikarya</taxon>
        <taxon>Ascomycota</taxon>
        <taxon>Saccharomycotina</taxon>
        <taxon>Saccharomycetes</taxon>
        <taxon>Saccharomycetales</taxon>
        <taxon>Saccharomycetaceae</taxon>
        <taxon>Huiozyma</taxon>
    </lineage>
</organism>
<reference evidence="5" key="2">
    <citation type="submission" date="2012-08" db="EMBL/GenBank/DDBJ databases">
        <title>Genome sequence of Kazachstania naganishii.</title>
        <authorList>
            <person name="Gordon J.L."/>
            <person name="Armisen D."/>
            <person name="Proux-Wera E."/>
            <person name="OhEigeartaigh S.S."/>
            <person name="Byrne K.P."/>
            <person name="Wolfe K.H."/>
        </authorList>
    </citation>
    <scope>NUCLEOTIDE SEQUENCE [LARGE SCALE GENOMIC DNA]</scope>
    <source>
        <strain evidence="5">ATCC MYA-139 / BCRC 22969 / CBS 8797 / CCRC 22969 / KCTC 17520 / NBRC 10181 / NCYC 3082</strain>
    </source>
</reference>
<sequence length="438" mass="46845">MTSLELNLKRTLTDVLEDELYHINCRAGEFGSNSFGNTYAVPGWAGDSTSELVGGVDHDTALPGAGMAYNSIFSRYADPNLTTTTAAAACVAAASYVSGSAQSPGGGAPSGTVNLNSVLHVPNPFIQAAGAAATAAAAGSRGLFAPAQFDVKIFNDYTAAGNVGGSVGGDDDFAMIPEEDFFEDKASYPLQDNTLALNNEDAKMKFDEEFTDDEDDEDEDENLFEDDGTWVQDSFPAQPVPRQVHSPVYYMDGAGTESALYYSDDDDDDTGLEVLDDVGPQRELLGETDKALTAEDTERSQSIVLREKPKVERPTARRRSHHHHHSSATGATASGEIFTCRLASAAPGGGGGGGVPCGASFSRIYDLTRHQNTIHAKKRSVFRCTQCIALFGDEGYAKTFSRLDALTRHIKSKHEELTPEEVRSATQHARQNMAYVAG</sequence>
<keyword evidence="1" id="KW-0863">Zinc-finger</keyword>
<dbReference type="GeneID" id="34528301"/>
<dbReference type="PROSITE" id="PS50157">
    <property type="entry name" value="ZINC_FINGER_C2H2_2"/>
    <property type="match status" value="1"/>
</dbReference>
<feature type="region of interest" description="Disordered" evidence="2">
    <location>
        <begin position="260"/>
        <end position="331"/>
    </location>
</feature>
<dbReference type="eggNOG" id="ENOG502RBAK">
    <property type="taxonomic scope" value="Eukaryota"/>
</dbReference>
<name>J7SA88_HUIN7</name>
<feature type="compositionally biased region" description="Acidic residues" evidence="2">
    <location>
        <begin position="263"/>
        <end position="276"/>
    </location>
</feature>
<reference evidence="4 5" key="1">
    <citation type="journal article" date="2011" name="Proc. Natl. Acad. Sci. U.S.A.">
        <title>Evolutionary erosion of yeast sex chromosomes by mating-type switching accidents.</title>
        <authorList>
            <person name="Gordon J.L."/>
            <person name="Armisen D."/>
            <person name="Proux-Wera E."/>
            <person name="Oheigeartaigh S.S."/>
            <person name="Byrne K.P."/>
            <person name="Wolfe K.H."/>
        </authorList>
    </citation>
    <scope>NUCLEOTIDE SEQUENCE [LARGE SCALE GENOMIC DNA]</scope>
    <source>
        <strain evidence="5">ATCC MYA-139 / BCRC 22969 / CBS 8797 / CCRC 22969 / KCTC 17520 / NBRC 10181 / NCYC 3082</strain>
    </source>
</reference>
<accession>J7SA88</accession>
<evidence type="ECO:0000313" key="5">
    <source>
        <dbReference type="Proteomes" id="UP000006310"/>
    </source>
</evidence>
<protein>
    <recommendedName>
        <fullName evidence="3">C2H2-type domain-containing protein</fullName>
    </recommendedName>
</protein>
<keyword evidence="1" id="KW-0862">Zinc</keyword>
<gene>
    <name evidence="4" type="primary">KNAG0K01703</name>
    <name evidence="4" type="ordered locus">KNAG_0K01703</name>
</gene>
<dbReference type="RefSeq" id="XP_022466779.1">
    <property type="nucleotide sequence ID" value="XM_022610488.1"/>
</dbReference>
<dbReference type="Gene3D" id="3.30.160.60">
    <property type="entry name" value="Classic Zinc Finger"/>
    <property type="match status" value="1"/>
</dbReference>
<evidence type="ECO:0000313" key="4">
    <source>
        <dbReference type="EMBL" id="CCK72534.1"/>
    </source>
</evidence>
<dbReference type="OMA" id="KYADPSL"/>
<proteinExistence type="predicted"/>
<feature type="compositionally biased region" description="Basic residues" evidence="2">
    <location>
        <begin position="316"/>
        <end position="326"/>
    </location>
</feature>
<keyword evidence="1" id="KW-0479">Metal-binding</keyword>
<dbReference type="Proteomes" id="UP000006310">
    <property type="component" value="Chromosome 11"/>
</dbReference>
<dbReference type="OrthoDB" id="7295497at2759"/>
<evidence type="ECO:0000259" key="3">
    <source>
        <dbReference type="PROSITE" id="PS50157"/>
    </source>
</evidence>
<dbReference type="KEGG" id="kng:KNAG_0K01703"/>
<dbReference type="InterPro" id="IPR013087">
    <property type="entry name" value="Znf_C2H2_type"/>
</dbReference>
<dbReference type="EMBL" id="HE978324">
    <property type="protein sequence ID" value="CCK72534.1"/>
    <property type="molecule type" value="Genomic_DNA"/>
</dbReference>
<keyword evidence="5" id="KW-1185">Reference proteome</keyword>
<evidence type="ECO:0000256" key="2">
    <source>
        <dbReference type="SAM" id="MobiDB-lite"/>
    </source>
</evidence>
<dbReference type="STRING" id="1071383.J7SA88"/>
<dbReference type="GO" id="GO:0008270">
    <property type="term" value="F:zinc ion binding"/>
    <property type="evidence" value="ECO:0007669"/>
    <property type="project" value="UniProtKB-KW"/>
</dbReference>
<dbReference type="AlphaFoldDB" id="J7SA88"/>